<evidence type="ECO:0000256" key="2">
    <source>
        <dbReference type="ARBA" id="ARBA00008048"/>
    </source>
</evidence>
<dbReference type="Pfam" id="PF11571">
    <property type="entry name" value="Med27"/>
    <property type="match status" value="1"/>
</dbReference>
<proteinExistence type="inferred from homology"/>
<keyword evidence="3" id="KW-0805">Transcription regulation</keyword>
<keyword evidence="8" id="KW-1185">Reference proteome</keyword>
<dbReference type="InterPro" id="IPR021627">
    <property type="entry name" value="Mediator_Med27"/>
</dbReference>
<evidence type="ECO:0000313" key="8">
    <source>
        <dbReference type="Proteomes" id="UP000001861"/>
    </source>
</evidence>
<dbReference type="RefSeq" id="XP_001830488.2">
    <property type="nucleotide sequence ID" value="XM_001830436.2"/>
</dbReference>
<sequence>MSDPSPSQVQILQERIAALSDLYSQLQSIRHIPASFLKRPAALAPTRSVRDEFQRVKEVAALVRSEAVQTALVEAEQSKRADPSNIDPNYRREHRKRRRPPSPESPQPYVPVEKTPTTFFPPEDLQGPLVAFDGLVPFVREYNKADKPCRLHIWERTREQRQERPRMLRFTIPDVLTAYISLGSPAATNNTVIVQTVTAFGPRERKAPHTQSDYTVYRLLSQEIAKMIRSEEQVPLKAILNLLEAYTGLFAEGCTVCNCVMTAEGHVPPVVRLCKAGRREAKHVTCINA</sequence>
<dbReference type="GO" id="GO:0016592">
    <property type="term" value="C:mediator complex"/>
    <property type="evidence" value="ECO:0007669"/>
    <property type="project" value="InterPro"/>
</dbReference>
<protein>
    <submittedName>
        <fullName evidence="7">Uncharacterized protein</fullName>
    </submittedName>
</protein>
<dbReference type="HOGENOM" id="CLU_073373_0_0_1"/>
<dbReference type="eggNOG" id="ENOG502SQH9">
    <property type="taxonomic scope" value="Eukaryota"/>
</dbReference>
<dbReference type="PANTHER" id="PTHR13130:SF4">
    <property type="entry name" value="MEDIATOR OF RNA POLYMERASE II TRANSCRIPTION SUBUNIT 27"/>
    <property type="match status" value="1"/>
</dbReference>
<dbReference type="GO" id="GO:0006357">
    <property type="term" value="P:regulation of transcription by RNA polymerase II"/>
    <property type="evidence" value="ECO:0007669"/>
    <property type="project" value="TreeGrafter"/>
</dbReference>
<dbReference type="InParanoid" id="A8N6N2"/>
<reference evidence="7 8" key="1">
    <citation type="journal article" date="2010" name="Proc. Natl. Acad. Sci. U.S.A.">
        <title>Insights into evolution of multicellular fungi from the assembled chromosomes of the mushroom Coprinopsis cinerea (Coprinus cinereus).</title>
        <authorList>
            <person name="Stajich J.E."/>
            <person name="Wilke S.K."/>
            <person name="Ahren D."/>
            <person name="Au C.H."/>
            <person name="Birren B.W."/>
            <person name="Borodovsky M."/>
            <person name="Burns C."/>
            <person name="Canback B."/>
            <person name="Casselton L.A."/>
            <person name="Cheng C.K."/>
            <person name="Deng J."/>
            <person name="Dietrich F.S."/>
            <person name="Fargo D.C."/>
            <person name="Farman M.L."/>
            <person name="Gathman A.C."/>
            <person name="Goldberg J."/>
            <person name="Guigo R."/>
            <person name="Hoegger P.J."/>
            <person name="Hooker J.B."/>
            <person name="Huggins A."/>
            <person name="James T.Y."/>
            <person name="Kamada T."/>
            <person name="Kilaru S."/>
            <person name="Kodira C."/>
            <person name="Kues U."/>
            <person name="Kupfer D."/>
            <person name="Kwan H.S."/>
            <person name="Lomsadze A."/>
            <person name="Li W."/>
            <person name="Lilly W.W."/>
            <person name="Ma L.J."/>
            <person name="Mackey A.J."/>
            <person name="Manning G."/>
            <person name="Martin F."/>
            <person name="Muraguchi H."/>
            <person name="Natvig D.O."/>
            <person name="Palmerini H."/>
            <person name="Ramesh M.A."/>
            <person name="Rehmeyer C.J."/>
            <person name="Roe B.A."/>
            <person name="Shenoy N."/>
            <person name="Stanke M."/>
            <person name="Ter-Hovhannisyan V."/>
            <person name="Tunlid A."/>
            <person name="Velagapudi R."/>
            <person name="Vision T.J."/>
            <person name="Zeng Q."/>
            <person name="Zolan M.E."/>
            <person name="Pukkila P.J."/>
        </authorList>
    </citation>
    <scope>NUCLEOTIDE SEQUENCE [LARGE SCALE GENOMIC DNA]</scope>
    <source>
        <strain evidence="8">Okayama-7 / 130 / ATCC MYA-4618 / FGSC 9003</strain>
    </source>
</reference>
<dbReference type="KEGG" id="cci:CC1G_07403"/>
<evidence type="ECO:0000256" key="6">
    <source>
        <dbReference type="SAM" id="MobiDB-lite"/>
    </source>
</evidence>
<dbReference type="Proteomes" id="UP000001861">
    <property type="component" value="Unassembled WGS sequence"/>
</dbReference>
<dbReference type="GO" id="GO:0003713">
    <property type="term" value="F:transcription coactivator activity"/>
    <property type="evidence" value="ECO:0007669"/>
    <property type="project" value="TreeGrafter"/>
</dbReference>
<name>A8N6N2_COPC7</name>
<keyword evidence="4" id="KW-0804">Transcription</keyword>
<dbReference type="OrthoDB" id="10261040at2759"/>
<evidence type="ECO:0000313" key="7">
    <source>
        <dbReference type="EMBL" id="EAU91368.2"/>
    </source>
</evidence>
<dbReference type="STRING" id="240176.A8N6N2"/>
<evidence type="ECO:0000256" key="3">
    <source>
        <dbReference type="ARBA" id="ARBA00023015"/>
    </source>
</evidence>
<dbReference type="PANTHER" id="PTHR13130">
    <property type="entry name" value="34 KDA TRANSCRIPTIONAL CO-ACTIVATOR-RELATED"/>
    <property type="match status" value="1"/>
</dbReference>
<evidence type="ECO:0000256" key="1">
    <source>
        <dbReference type="ARBA" id="ARBA00004123"/>
    </source>
</evidence>
<organism evidence="7 8">
    <name type="scientific">Coprinopsis cinerea (strain Okayama-7 / 130 / ATCC MYA-4618 / FGSC 9003)</name>
    <name type="common">Inky cap fungus</name>
    <name type="synonym">Hormographiella aspergillata</name>
    <dbReference type="NCBI Taxonomy" id="240176"/>
    <lineage>
        <taxon>Eukaryota</taxon>
        <taxon>Fungi</taxon>
        <taxon>Dikarya</taxon>
        <taxon>Basidiomycota</taxon>
        <taxon>Agaricomycotina</taxon>
        <taxon>Agaricomycetes</taxon>
        <taxon>Agaricomycetidae</taxon>
        <taxon>Agaricales</taxon>
        <taxon>Agaricineae</taxon>
        <taxon>Psathyrellaceae</taxon>
        <taxon>Coprinopsis</taxon>
    </lineage>
</organism>
<dbReference type="EMBL" id="AACS02000003">
    <property type="protein sequence ID" value="EAU91368.2"/>
    <property type="molecule type" value="Genomic_DNA"/>
</dbReference>
<accession>A8N6N2</accession>
<dbReference type="VEuPathDB" id="FungiDB:CC1G_07403"/>
<comment type="similarity">
    <text evidence="2">Belongs to the Mediator complex subunit 27 family.</text>
</comment>
<evidence type="ECO:0000256" key="4">
    <source>
        <dbReference type="ARBA" id="ARBA00023163"/>
    </source>
</evidence>
<comment type="caution">
    <text evidence="7">The sequence shown here is derived from an EMBL/GenBank/DDBJ whole genome shotgun (WGS) entry which is preliminary data.</text>
</comment>
<dbReference type="OMA" id="GRWECRH"/>
<dbReference type="AlphaFoldDB" id="A8N6N2"/>
<evidence type="ECO:0000256" key="5">
    <source>
        <dbReference type="ARBA" id="ARBA00023242"/>
    </source>
</evidence>
<dbReference type="GeneID" id="6006930"/>
<comment type="subcellular location">
    <subcellularLocation>
        <location evidence="1">Nucleus</location>
    </subcellularLocation>
</comment>
<gene>
    <name evidence="7" type="ORF">CC1G_07403</name>
</gene>
<feature type="region of interest" description="Disordered" evidence="6">
    <location>
        <begin position="74"/>
        <end position="114"/>
    </location>
</feature>
<keyword evidence="5" id="KW-0539">Nucleus</keyword>